<dbReference type="PANTHER" id="PTHR31238">
    <property type="entry name" value="GERMIN-LIKE PROTEIN SUBFAMILY 3 MEMBER 3"/>
    <property type="match status" value="1"/>
</dbReference>
<sequence length="559" mass="61014">MMRAYLVTVAFFALAFSLTSASDPSPLQDFCVALKDSSDSAVFVNGKVCKDPKLAKADDFYFGELNIDESTKNLQGSNVTTVNVDQIPGLNTLGISLVRIDYAPYGQNPPHTHPRATEILVVLEGTLYVGFVTSNTENHLFTKVLNKGDVFVFPVGLIHFQFNVGKTNAIAIAGHGLSEQWLQPALEDDWYGVFGCLCYASTPAGHQTKFDRKSKACVFLGYPPSVKGYKLLDLSNHQYLNSRDVVFPENIFPFKDQSSPSDSPPFTSFNSPNSTTFTDSDLPCLVTFPSSSSTILPSISTSLEPNSSFNPPLEPDCSFSPSLASDSSSPTTGSPITYPSTSPYVLRRSTRPIKAPSYLQDYHWQLVFSASPISSSSSTSAPASSSTSYPFSYSLSYNHLSPSHRKFSLAITAISKPTSFTQADQSPHWRDAMLAELSALEANNTWSLTSLPDGKHPIGCKRLYKVKLKDLGNLKYFLGLEEARSAKGISLCQRKYALEILADSGMLGSKPVSTPMEQNLKISQSDGVFLDDPSTYRRLAGRLLHLTVTRPDIVIVSKG</sequence>
<dbReference type="PROSITE" id="PS00725">
    <property type="entry name" value="GERMIN"/>
    <property type="match status" value="1"/>
</dbReference>
<dbReference type="GO" id="GO:0048046">
    <property type="term" value="C:apoplast"/>
    <property type="evidence" value="ECO:0007669"/>
    <property type="project" value="UniProtKB-SubCell"/>
</dbReference>
<evidence type="ECO:0000256" key="9">
    <source>
        <dbReference type="ARBA" id="ARBA00023211"/>
    </source>
</evidence>
<proteinExistence type="inferred from homology"/>
<evidence type="ECO:0000259" key="15">
    <source>
        <dbReference type="SMART" id="SM00835"/>
    </source>
</evidence>
<accession>A0A2N9FCW2</accession>
<organism evidence="16">
    <name type="scientific">Fagus sylvatica</name>
    <name type="common">Beechnut</name>
    <dbReference type="NCBI Taxonomy" id="28930"/>
    <lineage>
        <taxon>Eukaryota</taxon>
        <taxon>Viridiplantae</taxon>
        <taxon>Streptophyta</taxon>
        <taxon>Embryophyta</taxon>
        <taxon>Tracheophyta</taxon>
        <taxon>Spermatophyta</taxon>
        <taxon>Magnoliopsida</taxon>
        <taxon>eudicotyledons</taxon>
        <taxon>Gunneridae</taxon>
        <taxon>Pentapetalae</taxon>
        <taxon>rosids</taxon>
        <taxon>fabids</taxon>
        <taxon>Fagales</taxon>
        <taxon>Fagaceae</taxon>
        <taxon>Fagus</taxon>
    </lineage>
</organism>
<evidence type="ECO:0000256" key="2">
    <source>
        <dbReference type="ARBA" id="ARBA00004271"/>
    </source>
</evidence>
<keyword evidence="7 12" id="KW-1015">Disulfide bond</keyword>
<feature type="region of interest" description="Disordered" evidence="13">
    <location>
        <begin position="319"/>
        <end position="341"/>
    </location>
</feature>
<feature type="binding site" evidence="10">
    <location>
        <position position="113"/>
    </location>
    <ligand>
        <name>oxalate</name>
        <dbReference type="ChEBI" id="CHEBI:30623"/>
    </ligand>
</feature>
<dbReference type="EMBL" id="OIVN01001014">
    <property type="protein sequence ID" value="SPC88727.1"/>
    <property type="molecule type" value="Genomic_DNA"/>
</dbReference>
<dbReference type="CDD" id="cd02241">
    <property type="entry name" value="cupin_OxOx"/>
    <property type="match status" value="1"/>
</dbReference>
<evidence type="ECO:0000256" key="3">
    <source>
        <dbReference type="ARBA" id="ARBA00007456"/>
    </source>
</evidence>
<evidence type="ECO:0000256" key="4">
    <source>
        <dbReference type="ARBA" id="ARBA00022523"/>
    </source>
</evidence>
<protein>
    <recommendedName>
        <fullName evidence="15">Cupin type-1 domain-containing protein</fullName>
    </recommendedName>
</protein>
<keyword evidence="8" id="KW-0325">Glycoprotein</keyword>
<dbReference type="InterPro" id="IPR057670">
    <property type="entry name" value="SH3_retrovirus"/>
</dbReference>
<evidence type="ECO:0000256" key="1">
    <source>
        <dbReference type="ARBA" id="ARBA00003629"/>
    </source>
</evidence>
<dbReference type="InterPro" id="IPR019780">
    <property type="entry name" value="Germin_Mn-BS"/>
</dbReference>
<keyword evidence="4" id="KW-0052">Apoplast</keyword>
<dbReference type="SUPFAM" id="SSF51182">
    <property type="entry name" value="RmlC-like cupins"/>
    <property type="match status" value="1"/>
</dbReference>
<evidence type="ECO:0000256" key="6">
    <source>
        <dbReference type="ARBA" id="ARBA00022723"/>
    </source>
</evidence>
<evidence type="ECO:0000256" key="11">
    <source>
        <dbReference type="PIRSR" id="PIRSR601929-2"/>
    </source>
</evidence>
<feature type="binding site" evidence="11">
    <location>
        <position position="159"/>
    </location>
    <ligand>
        <name>Mn(2+)</name>
        <dbReference type="ChEBI" id="CHEBI:29035"/>
    </ligand>
</feature>
<evidence type="ECO:0000256" key="8">
    <source>
        <dbReference type="ARBA" id="ARBA00023180"/>
    </source>
</evidence>
<comment type="similarity">
    <text evidence="3">Belongs to the germin family.</text>
</comment>
<evidence type="ECO:0000256" key="14">
    <source>
        <dbReference type="SAM" id="SignalP"/>
    </source>
</evidence>
<feature type="chain" id="PRO_5014854259" description="Cupin type-1 domain-containing protein" evidence="14">
    <location>
        <begin position="22"/>
        <end position="559"/>
    </location>
</feature>
<feature type="domain" description="Cupin type-1" evidence="15">
    <location>
        <begin position="65"/>
        <end position="183"/>
    </location>
</feature>
<comment type="function">
    <text evidence="1">May play a role in plant defense. Probably has no oxalate oxidase activity even if the active site is conserved.</text>
</comment>
<evidence type="ECO:0000256" key="10">
    <source>
        <dbReference type="PIRSR" id="PIRSR601929-1"/>
    </source>
</evidence>
<evidence type="ECO:0000256" key="13">
    <source>
        <dbReference type="SAM" id="MobiDB-lite"/>
    </source>
</evidence>
<evidence type="ECO:0000256" key="12">
    <source>
        <dbReference type="PIRSR" id="PIRSR601929-3"/>
    </source>
</evidence>
<keyword evidence="5" id="KW-0964">Secreted</keyword>
<dbReference type="PRINTS" id="PR00325">
    <property type="entry name" value="GERMIN"/>
</dbReference>
<dbReference type="InterPro" id="IPR006045">
    <property type="entry name" value="Cupin_1"/>
</dbReference>
<dbReference type="FunFam" id="2.60.120.10:FF:000005">
    <property type="entry name" value="Germin-like protein subfamily 1 member 8"/>
    <property type="match status" value="1"/>
</dbReference>
<dbReference type="Pfam" id="PF00190">
    <property type="entry name" value="Cupin_1"/>
    <property type="match status" value="1"/>
</dbReference>
<feature type="disulfide bond" evidence="12">
    <location>
        <begin position="31"/>
        <end position="49"/>
    </location>
</feature>
<feature type="binding site" evidence="11">
    <location>
        <position position="113"/>
    </location>
    <ligand>
        <name>Mn(2+)</name>
        <dbReference type="ChEBI" id="CHEBI:29035"/>
    </ligand>
</feature>
<dbReference type="Gene3D" id="2.60.120.10">
    <property type="entry name" value="Jelly Rolls"/>
    <property type="match status" value="1"/>
</dbReference>
<comment type="subcellular location">
    <subcellularLocation>
        <location evidence="2">Secreted</location>
        <location evidence="2">Extracellular space</location>
        <location evidence="2">Apoplast</location>
    </subcellularLocation>
</comment>
<gene>
    <name evidence="16" type="ORF">FSB_LOCUS16609</name>
</gene>
<evidence type="ECO:0000313" key="16">
    <source>
        <dbReference type="EMBL" id="SPC88727.1"/>
    </source>
</evidence>
<keyword evidence="9 10" id="KW-0464">Manganese</keyword>
<feature type="binding site" evidence="11">
    <location>
        <position position="118"/>
    </location>
    <ligand>
        <name>Mn(2+)</name>
        <dbReference type="ChEBI" id="CHEBI:29035"/>
    </ligand>
</feature>
<feature type="binding site" evidence="10">
    <location>
        <position position="108"/>
    </location>
    <ligand>
        <name>oxalate</name>
        <dbReference type="ChEBI" id="CHEBI:30623"/>
    </ligand>
</feature>
<dbReference type="InterPro" id="IPR001929">
    <property type="entry name" value="Germin"/>
</dbReference>
<evidence type="ECO:0000256" key="7">
    <source>
        <dbReference type="ARBA" id="ARBA00023157"/>
    </source>
</evidence>
<reference evidence="16" key="1">
    <citation type="submission" date="2018-02" db="EMBL/GenBank/DDBJ databases">
        <authorList>
            <person name="Cohen D.B."/>
            <person name="Kent A.D."/>
        </authorList>
    </citation>
    <scope>NUCLEOTIDE SEQUENCE</scope>
</reference>
<dbReference type="InterPro" id="IPR011051">
    <property type="entry name" value="RmlC_Cupin_sf"/>
</dbReference>
<dbReference type="GO" id="GO:0030145">
    <property type="term" value="F:manganese ion binding"/>
    <property type="evidence" value="ECO:0007669"/>
    <property type="project" value="InterPro"/>
</dbReference>
<dbReference type="Pfam" id="PF25597">
    <property type="entry name" value="SH3_retrovirus"/>
    <property type="match status" value="1"/>
</dbReference>
<evidence type="ECO:0000256" key="5">
    <source>
        <dbReference type="ARBA" id="ARBA00022525"/>
    </source>
</evidence>
<keyword evidence="14" id="KW-0732">Signal</keyword>
<name>A0A2N9FCW2_FAGSY</name>
<feature type="signal peptide" evidence="14">
    <location>
        <begin position="1"/>
        <end position="21"/>
    </location>
</feature>
<dbReference type="AlphaFoldDB" id="A0A2N9FCW2"/>
<keyword evidence="6 10" id="KW-0479">Metal-binding</keyword>
<feature type="binding site" evidence="10">
    <location>
        <position position="118"/>
    </location>
    <ligand>
        <name>oxalate</name>
        <dbReference type="ChEBI" id="CHEBI:30623"/>
    </ligand>
</feature>
<dbReference type="SMART" id="SM00835">
    <property type="entry name" value="Cupin_1"/>
    <property type="match status" value="1"/>
</dbReference>
<dbReference type="InterPro" id="IPR014710">
    <property type="entry name" value="RmlC-like_jellyroll"/>
</dbReference>
<feature type="binding site" evidence="11">
    <location>
        <position position="111"/>
    </location>
    <ligand>
        <name>Mn(2+)</name>
        <dbReference type="ChEBI" id="CHEBI:29035"/>
    </ligand>
</feature>